<dbReference type="Proteomes" id="UP000708208">
    <property type="component" value="Unassembled WGS sequence"/>
</dbReference>
<keyword evidence="17" id="KW-1185">Reference proteome</keyword>
<evidence type="ECO:0000256" key="13">
    <source>
        <dbReference type="SAM" id="Coils"/>
    </source>
</evidence>
<feature type="compositionally biased region" description="Basic and acidic residues" evidence="14">
    <location>
        <begin position="15"/>
        <end position="33"/>
    </location>
</feature>
<dbReference type="InterPro" id="IPR039505">
    <property type="entry name" value="DRC1/2_N"/>
</dbReference>
<sequence length="541" mass="64661">MPPKKGKGKGKKKKENLTEEQKKKLAEQKALAEQEKITRRREVTNAFLKLKKEKEHELIRLNTNKLLDLWRPRLRKLKIEELMDDYKAMRNAFERAFDKKHNLMKDLRDNLDKNQADYDAAVDSHMYNVDKMMEFWRKRLQEIRDAYNLERNKLIRHLEEERNRIQSYQDKSLKHLRNAMAKTQNHFKEQSADAKADFAVREEEIRNKGVEEVHIVKTKMDQRMNEMWKDLHSRLVAYDVNVDTKRSEYLDHREKDLVMSSLIDAQFRRLYALREGITQMTSKTSMFEKALEHFLVELRNKKKEYRDLYDELMTQHRSLISVSSASVRFLAINCTSIHDVMNEMISQRERLLRSIERCRKRERLDEKMDPFLLKWSLNNLVGDEIKSDKKIDTTHMENMSDVEVSGSYLLHVDPVVHDMTCECNPCTCEAEPEEINMIVPAQKLIEEFTILERFWIRYNRVSLERAALQVRREALLKDNWKLKLALRNYLGGVNPLTQDICTFHEEVMATEKRTTEQVFRAFVRELKRRERCRKVGGIRVH</sequence>
<feature type="coiled-coil region" evidence="13">
    <location>
        <begin position="144"/>
        <end position="178"/>
    </location>
</feature>
<keyword evidence="4 13" id="KW-0175">Coiled coil</keyword>
<feature type="compositionally biased region" description="Basic residues" evidence="14">
    <location>
        <begin position="1"/>
        <end position="14"/>
    </location>
</feature>
<evidence type="ECO:0000313" key="17">
    <source>
        <dbReference type="Proteomes" id="UP000708208"/>
    </source>
</evidence>
<evidence type="ECO:0000256" key="8">
    <source>
        <dbReference type="ARBA" id="ARBA00037841"/>
    </source>
</evidence>
<evidence type="ECO:0000256" key="10">
    <source>
        <dbReference type="ARBA" id="ARBA00040899"/>
    </source>
</evidence>
<keyword evidence="5" id="KW-0969">Cilium</keyword>
<feature type="region of interest" description="Disordered" evidence="14">
    <location>
        <begin position="1"/>
        <end position="33"/>
    </location>
</feature>
<comment type="similarity">
    <text evidence="9">Belongs to the DRC2 family.</text>
</comment>
<reference evidence="16" key="1">
    <citation type="submission" date="2021-06" db="EMBL/GenBank/DDBJ databases">
        <authorList>
            <person name="Hodson N. C."/>
            <person name="Mongue J. A."/>
            <person name="Jaron S. K."/>
        </authorList>
    </citation>
    <scope>NUCLEOTIDE SEQUENCE</scope>
</reference>
<dbReference type="OrthoDB" id="7760980at2759"/>
<feature type="domain" description="Dynein regulatory complex protein 1/2 N-terminal" evidence="15">
    <location>
        <begin position="28"/>
        <end position="129"/>
    </location>
</feature>
<evidence type="ECO:0000256" key="5">
    <source>
        <dbReference type="ARBA" id="ARBA00023069"/>
    </source>
</evidence>
<dbReference type="Pfam" id="PF14772">
    <property type="entry name" value="NYD-SP28"/>
    <property type="match status" value="1"/>
</dbReference>
<dbReference type="PANTHER" id="PTHR21625">
    <property type="entry name" value="NYD-SP28 PROTEIN"/>
    <property type="match status" value="1"/>
</dbReference>
<dbReference type="GO" id="GO:0005858">
    <property type="term" value="C:axonemal dynein complex"/>
    <property type="evidence" value="ECO:0007669"/>
    <property type="project" value="InterPro"/>
</dbReference>
<dbReference type="GO" id="GO:0070286">
    <property type="term" value="P:axonemal dynein complex assembly"/>
    <property type="evidence" value="ECO:0007669"/>
    <property type="project" value="InterPro"/>
</dbReference>
<evidence type="ECO:0000256" key="4">
    <source>
        <dbReference type="ARBA" id="ARBA00023054"/>
    </source>
</evidence>
<evidence type="ECO:0000256" key="14">
    <source>
        <dbReference type="SAM" id="MobiDB-lite"/>
    </source>
</evidence>
<dbReference type="GO" id="GO:0060285">
    <property type="term" value="P:cilium-dependent cell motility"/>
    <property type="evidence" value="ECO:0007669"/>
    <property type="project" value="TreeGrafter"/>
</dbReference>
<evidence type="ECO:0000256" key="12">
    <source>
        <dbReference type="ARBA" id="ARBA00045865"/>
    </source>
</evidence>
<keyword evidence="6" id="KW-0206">Cytoskeleton</keyword>
<evidence type="ECO:0000256" key="7">
    <source>
        <dbReference type="ARBA" id="ARBA00023273"/>
    </source>
</evidence>
<evidence type="ECO:0000313" key="16">
    <source>
        <dbReference type="EMBL" id="CAG7831451.1"/>
    </source>
</evidence>
<evidence type="ECO:0000256" key="11">
    <source>
        <dbReference type="ARBA" id="ARBA00041517"/>
    </source>
</evidence>
<comment type="caution">
    <text evidence="16">The sequence shown here is derived from an EMBL/GenBank/DDBJ whole genome shotgun (WGS) entry which is preliminary data.</text>
</comment>
<dbReference type="PANTHER" id="PTHR21625:SF0">
    <property type="entry name" value="DYNEIN REGULATORY COMPLEX SUBUNIT 2"/>
    <property type="match status" value="1"/>
</dbReference>
<evidence type="ECO:0000256" key="2">
    <source>
        <dbReference type="ARBA" id="ARBA00022490"/>
    </source>
</evidence>
<accession>A0A8J2Q2Z6</accession>
<keyword evidence="7" id="KW-0966">Cell projection</keyword>
<organism evidence="16 17">
    <name type="scientific">Allacma fusca</name>
    <dbReference type="NCBI Taxonomy" id="39272"/>
    <lineage>
        <taxon>Eukaryota</taxon>
        <taxon>Metazoa</taxon>
        <taxon>Ecdysozoa</taxon>
        <taxon>Arthropoda</taxon>
        <taxon>Hexapoda</taxon>
        <taxon>Collembola</taxon>
        <taxon>Symphypleona</taxon>
        <taxon>Sminthuridae</taxon>
        <taxon>Allacma</taxon>
    </lineage>
</organism>
<dbReference type="GO" id="GO:0003352">
    <property type="term" value="P:regulation of cilium movement"/>
    <property type="evidence" value="ECO:0007669"/>
    <property type="project" value="TreeGrafter"/>
</dbReference>
<evidence type="ECO:0000259" key="15">
    <source>
        <dbReference type="Pfam" id="PF14772"/>
    </source>
</evidence>
<gene>
    <name evidence="16" type="ORF">AFUS01_LOCUS41193</name>
</gene>
<keyword evidence="2" id="KW-0963">Cytoplasm</keyword>
<keyword evidence="3" id="KW-0282">Flagellum</keyword>
<evidence type="ECO:0000256" key="3">
    <source>
        <dbReference type="ARBA" id="ARBA00022846"/>
    </source>
</evidence>
<protein>
    <recommendedName>
        <fullName evidence="10">Dynein regulatory complex subunit 2</fullName>
    </recommendedName>
    <alternativeName>
        <fullName evidence="11">Coiled-coil domain-containing protein 65</fullName>
    </alternativeName>
</protein>
<dbReference type="InterPro" id="IPR039750">
    <property type="entry name" value="DRC1/DRC2"/>
</dbReference>
<evidence type="ECO:0000256" key="6">
    <source>
        <dbReference type="ARBA" id="ARBA00023212"/>
    </source>
</evidence>
<comment type="function">
    <text evidence="12">Component of the nexin-dynein regulatory complex (N-DRC), a key regulator of ciliary/flagellar motility which maintains the alignment and integrity of the distal axoneme and regulates microtubule sliding in motile axonemes. Plays a critical role in the assembly of N-DRC and also stabilizes the assembly of multiple inner dynein arms and radial spokes. Coassembles with DRC1 to form a central scaffold needed for assembly of the N-DRC and its attachment to the outer doublet microtubules.</text>
</comment>
<evidence type="ECO:0000256" key="9">
    <source>
        <dbReference type="ARBA" id="ARBA00038424"/>
    </source>
</evidence>
<comment type="subcellular location">
    <subcellularLocation>
        <location evidence="1">Cytoplasm</location>
        <location evidence="1">Cytoskeleton</location>
        <location evidence="1">Flagellum axoneme</location>
    </subcellularLocation>
    <subcellularLocation>
        <location evidence="8">Cytoplasm</location>
        <location evidence="8">Cytoskeleton</location>
        <location evidence="8">Flagellum basal body</location>
    </subcellularLocation>
</comment>
<evidence type="ECO:0000256" key="1">
    <source>
        <dbReference type="ARBA" id="ARBA00004611"/>
    </source>
</evidence>
<dbReference type="AlphaFoldDB" id="A0A8J2Q2Z6"/>
<dbReference type="EMBL" id="CAJVCH010560552">
    <property type="protein sequence ID" value="CAG7831451.1"/>
    <property type="molecule type" value="Genomic_DNA"/>
</dbReference>
<proteinExistence type="inferred from homology"/>
<name>A0A8J2Q2Z6_9HEXA</name>